<evidence type="ECO:0000313" key="3">
    <source>
        <dbReference type="Proteomes" id="UP001472677"/>
    </source>
</evidence>
<feature type="compositionally biased region" description="Basic and acidic residues" evidence="1">
    <location>
        <begin position="76"/>
        <end position="87"/>
    </location>
</feature>
<name>A0ABR2CT14_9ROSI</name>
<proteinExistence type="predicted"/>
<comment type="caution">
    <text evidence="2">The sequence shown here is derived from an EMBL/GenBank/DDBJ whole genome shotgun (WGS) entry which is preliminary data.</text>
</comment>
<dbReference type="Proteomes" id="UP001472677">
    <property type="component" value="Unassembled WGS sequence"/>
</dbReference>
<organism evidence="2 3">
    <name type="scientific">Hibiscus sabdariffa</name>
    <name type="common">roselle</name>
    <dbReference type="NCBI Taxonomy" id="183260"/>
    <lineage>
        <taxon>Eukaryota</taxon>
        <taxon>Viridiplantae</taxon>
        <taxon>Streptophyta</taxon>
        <taxon>Embryophyta</taxon>
        <taxon>Tracheophyta</taxon>
        <taxon>Spermatophyta</taxon>
        <taxon>Magnoliopsida</taxon>
        <taxon>eudicotyledons</taxon>
        <taxon>Gunneridae</taxon>
        <taxon>Pentapetalae</taxon>
        <taxon>rosids</taxon>
        <taxon>malvids</taxon>
        <taxon>Malvales</taxon>
        <taxon>Malvaceae</taxon>
        <taxon>Malvoideae</taxon>
        <taxon>Hibiscus</taxon>
    </lineage>
</organism>
<protein>
    <submittedName>
        <fullName evidence="2">Uncharacterized protein</fullName>
    </submittedName>
</protein>
<evidence type="ECO:0000256" key="1">
    <source>
        <dbReference type="SAM" id="MobiDB-lite"/>
    </source>
</evidence>
<reference evidence="2 3" key="1">
    <citation type="journal article" date="2024" name="G3 (Bethesda)">
        <title>Genome assembly of Hibiscus sabdariffa L. provides insights into metabolisms of medicinal natural products.</title>
        <authorList>
            <person name="Kim T."/>
        </authorList>
    </citation>
    <scope>NUCLEOTIDE SEQUENCE [LARGE SCALE GENOMIC DNA]</scope>
    <source>
        <strain evidence="2">TK-2024</strain>
        <tissue evidence="2">Old leaves</tissue>
    </source>
</reference>
<sequence>MRETAIPVYLLSNAMKLEQMVIGPQTRHTIYKELKKEDYISTNLAFIVMALHVHHSIQCQVPPRVPPNTSVGLRSGSDETRPHHPSEVIKGTPEDS</sequence>
<feature type="region of interest" description="Disordered" evidence="1">
    <location>
        <begin position="62"/>
        <end position="96"/>
    </location>
</feature>
<dbReference type="EMBL" id="JBBPBM010000045">
    <property type="protein sequence ID" value="KAK8522925.1"/>
    <property type="molecule type" value="Genomic_DNA"/>
</dbReference>
<gene>
    <name evidence="2" type="ORF">V6N12_056617</name>
</gene>
<evidence type="ECO:0000313" key="2">
    <source>
        <dbReference type="EMBL" id="KAK8522925.1"/>
    </source>
</evidence>
<accession>A0ABR2CT14</accession>
<keyword evidence="3" id="KW-1185">Reference proteome</keyword>